<name>A0ABS0Z5W2_9GAMM</name>
<dbReference type="SUPFAM" id="SSF52096">
    <property type="entry name" value="ClpP/crotonase"/>
    <property type="match status" value="1"/>
</dbReference>
<comment type="caution">
    <text evidence="1">The sequence shown here is derived from an EMBL/GenBank/DDBJ whole genome shotgun (WGS) entry which is preliminary data.</text>
</comment>
<keyword evidence="1" id="KW-0378">Hydrolase</keyword>
<dbReference type="RefSeq" id="WP_199459860.1">
    <property type="nucleotide sequence ID" value="NZ_JAEMUH010000001.1"/>
</dbReference>
<dbReference type="GO" id="GO:0016787">
    <property type="term" value="F:hydrolase activity"/>
    <property type="evidence" value="ECO:0007669"/>
    <property type="project" value="UniProtKB-KW"/>
</dbReference>
<dbReference type="Proteomes" id="UP000598488">
    <property type="component" value="Unassembled WGS sequence"/>
</dbReference>
<gene>
    <name evidence="1" type="ORF">JHD44_00050</name>
</gene>
<evidence type="ECO:0000313" key="1">
    <source>
        <dbReference type="EMBL" id="MBJ7549059.1"/>
    </source>
</evidence>
<proteinExistence type="predicted"/>
<reference evidence="1 2" key="1">
    <citation type="submission" date="2020-12" db="EMBL/GenBank/DDBJ databases">
        <title>Comparative genome analysis of fungal antagonists Marinomonas ostreistagni 398 and M. spartinae 468.</title>
        <authorList>
            <person name="Fields J.L."/>
            <person name="Mavrodi O.V."/>
            <person name="Biber P.D."/>
            <person name="Indest K.J."/>
            <person name="Mavrodi D.V."/>
        </authorList>
    </citation>
    <scope>NUCLEOTIDE SEQUENCE [LARGE SCALE GENOMIC DNA]</scope>
    <source>
        <strain evidence="1 2">USM7</strain>
    </source>
</reference>
<protein>
    <submittedName>
        <fullName evidence="1">Alpha/beta hydrolase</fullName>
    </submittedName>
</protein>
<dbReference type="InterPro" id="IPR029045">
    <property type="entry name" value="ClpP/crotonase-like_dom_sf"/>
</dbReference>
<dbReference type="PROSITE" id="PS51257">
    <property type="entry name" value="PROKAR_LIPOPROTEIN"/>
    <property type="match status" value="1"/>
</dbReference>
<keyword evidence="2" id="KW-1185">Reference proteome</keyword>
<organism evidence="1 2">
    <name type="scientific">Marinomonas ostreistagni</name>
    <dbReference type="NCBI Taxonomy" id="359209"/>
    <lineage>
        <taxon>Bacteria</taxon>
        <taxon>Pseudomonadati</taxon>
        <taxon>Pseudomonadota</taxon>
        <taxon>Gammaproteobacteria</taxon>
        <taxon>Oceanospirillales</taxon>
        <taxon>Oceanospirillaceae</taxon>
        <taxon>Marinomonas</taxon>
    </lineage>
</organism>
<sequence length="202" mass="22206">MMAVKTHFALGIGICLALLTGCTGVHTQRGIPALSVEGERLSLFVEDNKLYLSGVLRGALPKQLKSVLSEYPNVTDLVLVDVPGSTDQLAVMEAARMLRYLEMNTHIAKTGYVLSGGVDLFLGGVQRTIGAGAGVGVHSWRDTQDWGDEIDLSDPVHASYVNFYLEMGVPERFYWFTLDAAPAERVYFLSPEEIYDYQLVTD</sequence>
<dbReference type="EMBL" id="JAEMUH010000001">
    <property type="protein sequence ID" value="MBJ7549059.1"/>
    <property type="molecule type" value="Genomic_DNA"/>
</dbReference>
<evidence type="ECO:0000313" key="2">
    <source>
        <dbReference type="Proteomes" id="UP000598488"/>
    </source>
</evidence>
<accession>A0ABS0Z5W2</accession>